<reference evidence="1" key="1">
    <citation type="submission" date="2023-03" db="EMBL/GenBank/DDBJ databases">
        <title>Massive genome expansion in bonnet fungi (Mycena s.s.) driven by repeated elements and novel gene families across ecological guilds.</title>
        <authorList>
            <consortium name="Lawrence Berkeley National Laboratory"/>
            <person name="Harder C.B."/>
            <person name="Miyauchi S."/>
            <person name="Viragh M."/>
            <person name="Kuo A."/>
            <person name="Thoen E."/>
            <person name="Andreopoulos B."/>
            <person name="Lu D."/>
            <person name="Skrede I."/>
            <person name="Drula E."/>
            <person name="Henrissat B."/>
            <person name="Morin E."/>
            <person name="Kohler A."/>
            <person name="Barry K."/>
            <person name="LaButti K."/>
            <person name="Morin E."/>
            <person name="Salamov A."/>
            <person name="Lipzen A."/>
            <person name="Mereny Z."/>
            <person name="Hegedus B."/>
            <person name="Baldrian P."/>
            <person name="Stursova M."/>
            <person name="Weitz H."/>
            <person name="Taylor A."/>
            <person name="Grigoriev I.V."/>
            <person name="Nagy L.G."/>
            <person name="Martin F."/>
            <person name="Kauserud H."/>
        </authorList>
    </citation>
    <scope>NUCLEOTIDE SEQUENCE</scope>
    <source>
        <strain evidence="1">CBHHK188m</strain>
    </source>
</reference>
<dbReference type="SUPFAM" id="SSF53335">
    <property type="entry name" value="S-adenosyl-L-methionine-dependent methyltransferases"/>
    <property type="match status" value="1"/>
</dbReference>
<protein>
    <submittedName>
        <fullName evidence="1">Uncharacterized protein</fullName>
    </submittedName>
</protein>
<evidence type="ECO:0000313" key="2">
    <source>
        <dbReference type="Proteomes" id="UP001215280"/>
    </source>
</evidence>
<dbReference type="AlphaFoldDB" id="A0AAD7JK72"/>
<dbReference type="Gene3D" id="3.40.50.150">
    <property type="entry name" value="Vaccinia Virus protein VP39"/>
    <property type="match status" value="1"/>
</dbReference>
<name>A0AAD7JK72_9AGAR</name>
<accession>A0AAD7JK72</accession>
<sequence length="153" mass="16754">SQTFFPASPPRNMDFQVESVTALPSDWTDTSMLAHQHLLMLALQISKWSQALREIHPVLRPGGWVQLGESKPKNLARRKSFRCTGASLNPASCMSTACARDIPALLEKVGFIDIQTEQRSVPLGGEDGAVNAINHMGVFQGLKTPILDVGDMR</sequence>
<dbReference type="Proteomes" id="UP001215280">
    <property type="component" value="Unassembled WGS sequence"/>
</dbReference>
<comment type="caution">
    <text evidence="1">The sequence shown here is derived from an EMBL/GenBank/DDBJ whole genome shotgun (WGS) entry which is preliminary data.</text>
</comment>
<keyword evidence="2" id="KW-1185">Reference proteome</keyword>
<evidence type="ECO:0000313" key="1">
    <source>
        <dbReference type="EMBL" id="KAJ7766555.1"/>
    </source>
</evidence>
<gene>
    <name evidence="1" type="ORF">DFH07DRAFT_737083</name>
</gene>
<dbReference type="InterPro" id="IPR029063">
    <property type="entry name" value="SAM-dependent_MTases_sf"/>
</dbReference>
<proteinExistence type="predicted"/>
<dbReference type="EMBL" id="JARJLG010000032">
    <property type="protein sequence ID" value="KAJ7766555.1"/>
    <property type="molecule type" value="Genomic_DNA"/>
</dbReference>
<feature type="non-terminal residue" evidence="1">
    <location>
        <position position="1"/>
    </location>
</feature>
<organism evidence="1 2">
    <name type="scientific">Mycena maculata</name>
    <dbReference type="NCBI Taxonomy" id="230809"/>
    <lineage>
        <taxon>Eukaryota</taxon>
        <taxon>Fungi</taxon>
        <taxon>Dikarya</taxon>
        <taxon>Basidiomycota</taxon>
        <taxon>Agaricomycotina</taxon>
        <taxon>Agaricomycetes</taxon>
        <taxon>Agaricomycetidae</taxon>
        <taxon>Agaricales</taxon>
        <taxon>Marasmiineae</taxon>
        <taxon>Mycenaceae</taxon>
        <taxon>Mycena</taxon>
    </lineage>
</organism>